<dbReference type="InterPro" id="IPR035919">
    <property type="entry name" value="EAL_sf"/>
</dbReference>
<reference evidence="2 4" key="1">
    <citation type="submission" date="2017-03" db="EMBL/GenBank/DDBJ databases">
        <title>The whole genome sequencing and assembly of Lysinibacillus sphaericus DSM 28T strain.</title>
        <authorList>
            <person name="Lee Y.-J."/>
            <person name="Yi H."/>
            <person name="Bahn Y.-S."/>
            <person name="Kim J.F."/>
            <person name="Lee D.-W."/>
        </authorList>
    </citation>
    <scope>NUCLEOTIDE SEQUENCE [LARGE SCALE GENOMIC DNA]</scope>
    <source>
        <strain evidence="2 4">DSM 28</strain>
    </source>
</reference>
<dbReference type="SMART" id="SM00052">
    <property type="entry name" value="EAL"/>
    <property type="match status" value="1"/>
</dbReference>
<reference evidence="3 5" key="2">
    <citation type="submission" date="2018-06" db="EMBL/GenBank/DDBJ databases">
        <authorList>
            <consortium name="Pathogen Informatics"/>
            <person name="Doyle S."/>
        </authorList>
    </citation>
    <scope>NUCLEOTIDE SEQUENCE [LARGE SCALE GENOMIC DNA]</scope>
    <source>
        <strain evidence="3 5">NCTC10338</strain>
    </source>
</reference>
<feature type="domain" description="EAL" evidence="1">
    <location>
        <begin position="31"/>
        <end position="287"/>
    </location>
</feature>
<evidence type="ECO:0000313" key="4">
    <source>
        <dbReference type="Proteomes" id="UP000238825"/>
    </source>
</evidence>
<dbReference type="PANTHER" id="PTHR33121:SF76">
    <property type="entry name" value="SIGNALING PROTEIN"/>
    <property type="match status" value="1"/>
</dbReference>
<sequence>MESVVRQSVKTSNLFLYLNHLYEQHQSNTLYIKRLKALNKIIETKDLHTFFQPIVDLQTEQTMGFEALNRPTPSDLFNSVDQFYEFVGQTDCVFLFECFCRNLSLQRFKERLHGELLNQDYILFLNIHPNVLLDKKYNSGETLQLLKELGIKPQQVVFELTERSAVLDFVEFERVLSHYRSQGYRIAVDDMGSGYNSLKTLIYLKPEFIKLDRSLIQYIDKNSEQQQLVTLLMKYAEQAGTKIIAEGIERQEEINYLQDIGIHYAQGYALGRPSKDIQLGELRVDDHADRRSHRKRS</sequence>
<dbReference type="CDD" id="cd01948">
    <property type="entry name" value="EAL"/>
    <property type="match status" value="1"/>
</dbReference>
<dbReference type="InterPro" id="IPR001633">
    <property type="entry name" value="EAL_dom"/>
</dbReference>
<evidence type="ECO:0000313" key="3">
    <source>
        <dbReference type="EMBL" id="SUV15266.1"/>
    </source>
</evidence>
<dbReference type="PANTHER" id="PTHR33121">
    <property type="entry name" value="CYCLIC DI-GMP PHOSPHODIESTERASE PDEF"/>
    <property type="match status" value="1"/>
</dbReference>
<dbReference type="Gene3D" id="3.20.20.450">
    <property type="entry name" value="EAL domain"/>
    <property type="match status" value="1"/>
</dbReference>
<gene>
    <name evidence="3" type="primary">yjcC_1</name>
    <name evidence="2" type="ORF">LS41612_21630</name>
    <name evidence="3" type="ORF">NCTC10338_00330</name>
</gene>
<evidence type="ECO:0000313" key="2">
    <source>
        <dbReference type="EMBL" id="AVK98737.1"/>
    </source>
</evidence>
<dbReference type="Proteomes" id="UP000255295">
    <property type="component" value="Unassembled WGS sequence"/>
</dbReference>
<dbReference type="EMBL" id="CP019980">
    <property type="protein sequence ID" value="AVK98737.1"/>
    <property type="molecule type" value="Genomic_DNA"/>
</dbReference>
<evidence type="ECO:0000313" key="5">
    <source>
        <dbReference type="Proteomes" id="UP000255295"/>
    </source>
</evidence>
<dbReference type="GO" id="GO:0071111">
    <property type="term" value="F:cyclic-guanylate-specific phosphodiesterase activity"/>
    <property type="evidence" value="ECO:0007669"/>
    <property type="project" value="InterPro"/>
</dbReference>
<dbReference type="InterPro" id="IPR050706">
    <property type="entry name" value="Cyclic-di-GMP_PDE-like"/>
</dbReference>
<accession>A0A2S0K5T1</accession>
<dbReference type="Proteomes" id="UP000238825">
    <property type="component" value="Chromosome"/>
</dbReference>
<protein>
    <submittedName>
        <fullName evidence="3">Diguanylate phosphodiesterase</fullName>
    </submittedName>
    <submittedName>
        <fullName evidence="2">EAL domain-containing protein</fullName>
    </submittedName>
</protein>
<dbReference type="GeneID" id="48278807"/>
<evidence type="ECO:0000259" key="1">
    <source>
        <dbReference type="PROSITE" id="PS50883"/>
    </source>
</evidence>
<proteinExistence type="predicted"/>
<dbReference type="AlphaFoldDB" id="A0A2S0K5T1"/>
<organism evidence="2 4">
    <name type="scientific">Lysinibacillus sphaericus</name>
    <name type="common">Bacillus sphaericus</name>
    <dbReference type="NCBI Taxonomy" id="1421"/>
    <lineage>
        <taxon>Bacteria</taxon>
        <taxon>Bacillati</taxon>
        <taxon>Bacillota</taxon>
        <taxon>Bacilli</taxon>
        <taxon>Bacillales</taxon>
        <taxon>Bacillaceae</taxon>
        <taxon>Lysinibacillus</taxon>
    </lineage>
</organism>
<dbReference type="EMBL" id="UFSZ01000001">
    <property type="protein sequence ID" value="SUV15266.1"/>
    <property type="molecule type" value="Genomic_DNA"/>
</dbReference>
<dbReference type="Pfam" id="PF00563">
    <property type="entry name" value="EAL"/>
    <property type="match status" value="1"/>
</dbReference>
<dbReference type="PROSITE" id="PS50883">
    <property type="entry name" value="EAL"/>
    <property type="match status" value="1"/>
</dbReference>
<dbReference type="RefSeq" id="WP_024360844.1">
    <property type="nucleotide sequence ID" value="NZ_BJNS01000028.1"/>
</dbReference>
<name>A0A2S0K5T1_LYSSH</name>
<dbReference type="SUPFAM" id="SSF141868">
    <property type="entry name" value="EAL domain-like"/>
    <property type="match status" value="1"/>
</dbReference>